<evidence type="ECO:0000256" key="3">
    <source>
        <dbReference type="ARBA" id="ARBA00022448"/>
    </source>
</evidence>
<keyword evidence="3" id="KW-0813">Transport</keyword>
<evidence type="ECO:0000256" key="9">
    <source>
        <dbReference type="ARBA" id="ARBA00023054"/>
    </source>
</evidence>
<dbReference type="GO" id="GO:0051707">
    <property type="term" value="P:response to other organism"/>
    <property type="evidence" value="ECO:0007669"/>
    <property type="project" value="UniProtKB-ARBA"/>
</dbReference>
<dbReference type="SUPFAM" id="SSF47661">
    <property type="entry name" value="t-snare proteins"/>
    <property type="match status" value="1"/>
</dbReference>
<dbReference type="GO" id="GO:0031201">
    <property type="term" value="C:SNARE complex"/>
    <property type="evidence" value="ECO:0000318"/>
    <property type="project" value="GO_Central"/>
</dbReference>
<evidence type="ECO:0000313" key="14">
    <source>
        <dbReference type="EnsemblMetazoa" id="HelroP185907"/>
    </source>
</evidence>
<reference evidence="14" key="3">
    <citation type="submission" date="2015-06" db="UniProtKB">
        <authorList>
            <consortium name="EnsemblMetazoa"/>
        </authorList>
    </citation>
    <scope>IDENTIFICATION</scope>
</reference>
<dbReference type="OrthoDB" id="10251371at2759"/>
<dbReference type="HOGENOM" id="CLU_038177_3_0_1"/>
<keyword evidence="7 11" id="KW-1133">Transmembrane helix</keyword>
<evidence type="ECO:0000256" key="4">
    <source>
        <dbReference type="ARBA" id="ARBA00022692"/>
    </source>
</evidence>
<dbReference type="FunCoup" id="T1FNF4">
    <property type="interactions" value="1581"/>
</dbReference>
<keyword evidence="6" id="KW-0653">Protein transport</keyword>
<dbReference type="GeneID" id="20210351"/>
<name>T1FNF4_HELRO</name>
<feature type="domain" description="T-SNARE coiled-coil homology" evidence="12">
    <location>
        <begin position="214"/>
        <end position="276"/>
    </location>
</feature>
<sequence length="308" mass="35643">MATRSLTEAFVLMRNNALQNKHLFSDQHNTRNEDKKALVSKDETDVELGNSADEANTYMSTQWSSKIEEVQLEVSRINAKIRKLSELHDKHLNRPTMDDNIHEERQIEALTHEITTMFHRCQKCLREMAGMCRVSSGKQASMGQNVVSMVARKVQDLSITFRSSQSAYLKKLQGREERHSQYLTPNVNLFEFEENPVDDFHFTSVQRQAIEEDSILIEQREKEILQIVRSIQDLNEIFKELAVMIVDQGTILDRIDYNIEKSAEHVESGLVQLQKAEKYQKKNRKMHCIVILFLAVIILLVILVAIKS</sequence>
<keyword evidence="15" id="KW-1185">Reference proteome</keyword>
<reference evidence="13 15" key="2">
    <citation type="journal article" date="2013" name="Nature">
        <title>Insights into bilaterian evolution from three spiralian genomes.</title>
        <authorList>
            <person name="Simakov O."/>
            <person name="Marletaz F."/>
            <person name="Cho S.J."/>
            <person name="Edsinger-Gonzales E."/>
            <person name="Havlak P."/>
            <person name="Hellsten U."/>
            <person name="Kuo D.H."/>
            <person name="Larsson T."/>
            <person name="Lv J."/>
            <person name="Arendt D."/>
            <person name="Savage R."/>
            <person name="Osoegawa K."/>
            <person name="de Jong P."/>
            <person name="Grimwood J."/>
            <person name="Chapman J.A."/>
            <person name="Shapiro H."/>
            <person name="Aerts A."/>
            <person name="Otillar R.P."/>
            <person name="Terry A.Y."/>
            <person name="Boore J.L."/>
            <person name="Grigoriev I.V."/>
            <person name="Lindberg D.R."/>
            <person name="Seaver E.C."/>
            <person name="Weisblat D.A."/>
            <person name="Putnam N.H."/>
            <person name="Rokhsar D.S."/>
        </authorList>
    </citation>
    <scope>NUCLEOTIDE SEQUENCE</scope>
</reference>
<evidence type="ECO:0000256" key="5">
    <source>
        <dbReference type="ARBA" id="ARBA00022821"/>
    </source>
</evidence>
<dbReference type="PROSITE" id="PS50192">
    <property type="entry name" value="T_SNARE"/>
    <property type="match status" value="1"/>
</dbReference>
<dbReference type="PANTHER" id="PTHR19957:SF83">
    <property type="entry name" value="SYNTAXIN-16"/>
    <property type="match status" value="1"/>
</dbReference>
<dbReference type="CTD" id="20210351"/>
<keyword evidence="8" id="KW-0333">Golgi apparatus</keyword>
<dbReference type="CDD" id="cd15845">
    <property type="entry name" value="SNARE_syntaxin16"/>
    <property type="match status" value="1"/>
</dbReference>
<evidence type="ECO:0000259" key="12">
    <source>
        <dbReference type="PROSITE" id="PS50192"/>
    </source>
</evidence>
<evidence type="ECO:0000256" key="7">
    <source>
        <dbReference type="ARBA" id="ARBA00022989"/>
    </source>
</evidence>
<dbReference type="EnsemblMetazoa" id="HelroT185907">
    <property type="protein sequence ID" value="HelroP185907"/>
    <property type="gene ID" value="HelroG185907"/>
</dbReference>
<dbReference type="GO" id="GO:0000139">
    <property type="term" value="C:Golgi membrane"/>
    <property type="evidence" value="ECO:0007669"/>
    <property type="project" value="UniProtKB-SubCell"/>
</dbReference>
<proteinExistence type="inferred from homology"/>
<dbReference type="Pfam" id="PF05739">
    <property type="entry name" value="SNARE"/>
    <property type="match status" value="1"/>
</dbReference>
<evidence type="ECO:0000256" key="11">
    <source>
        <dbReference type="SAM" id="Phobius"/>
    </source>
</evidence>
<dbReference type="STRING" id="6412.T1FNF4"/>
<dbReference type="GO" id="GO:0006952">
    <property type="term" value="P:defense response"/>
    <property type="evidence" value="ECO:0007669"/>
    <property type="project" value="UniProtKB-KW"/>
</dbReference>
<dbReference type="InParanoid" id="T1FNF4"/>
<evidence type="ECO:0000256" key="2">
    <source>
        <dbReference type="ARBA" id="ARBA00009063"/>
    </source>
</evidence>
<dbReference type="InterPro" id="IPR000727">
    <property type="entry name" value="T_SNARE_dom"/>
</dbReference>
<evidence type="ECO:0000256" key="1">
    <source>
        <dbReference type="ARBA" id="ARBA00004409"/>
    </source>
</evidence>
<gene>
    <name evidence="14" type="primary">20210351</name>
    <name evidence="13" type="ORF">HELRODRAFT_185907</name>
</gene>
<dbReference type="PROSITE" id="PS00914">
    <property type="entry name" value="SYNTAXIN"/>
    <property type="match status" value="1"/>
</dbReference>
<dbReference type="GO" id="GO:0007030">
    <property type="term" value="P:Golgi organization"/>
    <property type="evidence" value="ECO:0007669"/>
    <property type="project" value="UniProtKB-ARBA"/>
</dbReference>
<dbReference type="AlphaFoldDB" id="T1FNF4"/>
<evidence type="ECO:0000313" key="15">
    <source>
        <dbReference type="Proteomes" id="UP000015101"/>
    </source>
</evidence>
<dbReference type="RefSeq" id="XP_009024381.1">
    <property type="nucleotide sequence ID" value="XM_009026133.1"/>
</dbReference>
<dbReference type="GO" id="GO:0000149">
    <property type="term" value="F:SNARE binding"/>
    <property type="evidence" value="ECO:0000318"/>
    <property type="project" value="GO_Central"/>
</dbReference>
<dbReference type="GO" id="GO:0043001">
    <property type="term" value="P:Golgi to plasma membrane protein transport"/>
    <property type="evidence" value="ECO:0007669"/>
    <property type="project" value="UniProtKB-ARBA"/>
</dbReference>
<evidence type="ECO:0000256" key="10">
    <source>
        <dbReference type="ARBA" id="ARBA00023136"/>
    </source>
</evidence>
<dbReference type="InterPro" id="IPR010989">
    <property type="entry name" value="SNARE"/>
</dbReference>
<keyword evidence="9" id="KW-0175">Coiled coil</keyword>
<dbReference type="GO" id="GO:0048278">
    <property type="term" value="P:vesicle docking"/>
    <property type="evidence" value="ECO:0000318"/>
    <property type="project" value="GO_Central"/>
</dbReference>
<dbReference type="InterPro" id="IPR006012">
    <property type="entry name" value="Syntaxin/epimorphin_CS"/>
</dbReference>
<dbReference type="KEGG" id="hro:HELRODRAFT_185907"/>
<dbReference type="InterPro" id="IPR045242">
    <property type="entry name" value="Syntaxin"/>
</dbReference>
<dbReference type="GO" id="GO:0009863">
    <property type="term" value="P:salicylic acid mediated signaling pathway"/>
    <property type="evidence" value="ECO:0007669"/>
    <property type="project" value="UniProtKB-ARBA"/>
</dbReference>
<reference evidence="15" key="1">
    <citation type="submission" date="2012-12" db="EMBL/GenBank/DDBJ databases">
        <authorList>
            <person name="Hellsten U."/>
            <person name="Grimwood J."/>
            <person name="Chapman J.A."/>
            <person name="Shapiro H."/>
            <person name="Aerts A."/>
            <person name="Otillar R.P."/>
            <person name="Terry A.Y."/>
            <person name="Boore J.L."/>
            <person name="Simakov O."/>
            <person name="Marletaz F."/>
            <person name="Cho S.-J."/>
            <person name="Edsinger-Gonzales E."/>
            <person name="Havlak P."/>
            <person name="Kuo D.-H."/>
            <person name="Larsson T."/>
            <person name="Lv J."/>
            <person name="Arendt D."/>
            <person name="Savage R."/>
            <person name="Osoegawa K."/>
            <person name="de Jong P."/>
            <person name="Lindberg D.R."/>
            <person name="Seaver E.C."/>
            <person name="Weisblat D.A."/>
            <person name="Putnam N.H."/>
            <person name="Grigoriev I.V."/>
            <person name="Rokhsar D.S."/>
        </authorList>
    </citation>
    <scope>NUCLEOTIDE SEQUENCE</scope>
</reference>
<organism evidence="14 15">
    <name type="scientific">Helobdella robusta</name>
    <name type="common">Californian leech</name>
    <dbReference type="NCBI Taxonomy" id="6412"/>
    <lineage>
        <taxon>Eukaryota</taxon>
        <taxon>Metazoa</taxon>
        <taxon>Spiralia</taxon>
        <taxon>Lophotrochozoa</taxon>
        <taxon>Annelida</taxon>
        <taxon>Clitellata</taxon>
        <taxon>Hirudinea</taxon>
        <taxon>Rhynchobdellida</taxon>
        <taxon>Glossiphoniidae</taxon>
        <taxon>Helobdella</taxon>
    </lineage>
</organism>
<dbReference type="GO" id="GO:0006886">
    <property type="term" value="P:intracellular protein transport"/>
    <property type="evidence" value="ECO:0000318"/>
    <property type="project" value="GO_Central"/>
</dbReference>
<protein>
    <recommendedName>
        <fullName evidence="12">t-SNARE coiled-coil homology domain-containing protein</fullName>
    </recommendedName>
</protein>
<feature type="transmembrane region" description="Helical" evidence="11">
    <location>
        <begin position="288"/>
        <end position="306"/>
    </location>
</feature>
<dbReference type="OMA" id="NRKMCII"/>
<dbReference type="EMBL" id="KB097336">
    <property type="protein sequence ID" value="ESN97557.1"/>
    <property type="molecule type" value="Genomic_DNA"/>
</dbReference>
<keyword evidence="4 11" id="KW-0812">Transmembrane</keyword>
<evidence type="ECO:0000313" key="13">
    <source>
        <dbReference type="EMBL" id="ESN97557.1"/>
    </source>
</evidence>
<dbReference type="GO" id="GO:0006906">
    <property type="term" value="P:vesicle fusion"/>
    <property type="evidence" value="ECO:0000318"/>
    <property type="project" value="GO_Central"/>
</dbReference>
<keyword evidence="10 11" id="KW-0472">Membrane</keyword>
<dbReference type="FunFam" id="1.20.58.70:FF:000010">
    <property type="entry name" value="Syntaxin-43"/>
    <property type="match status" value="1"/>
</dbReference>
<dbReference type="PANTHER" id="PTHR19957">
    <property type="entry name" value="SYNTAXIN"/>
    <property type="match status" value="1"/>
</dbReference>
<dbReference type="eggNOG" id="KOG0809">
    <property type="taxonomic scope" value="Eukaryota"/>
</dbReference>
<dbReference type="SMART" id="SM00397">
    <property type="entry name" value="t_SNARE"/>
    <property type="match status" value="1"/>
</dbReference>
<dbReference type="Proteomes" id="UP000015101">
    <property type="component" value="Unassembled WGS sequence"/>
</dbReference>
<comment type="subcellular location">
    <subcellularLocation>
        <location evidence="1">Golgi apparatus membrane</location>
        <topology evidence="1">Single-pass type IV membrane protein</topology>
    </subcellularLocation>
</comment>
<keyword evidence="5" id="KW-0611">Plant defense</keyword>
<dbReference type="Gene3D" id="1.20.58.70">
    <property type="match status" value="1"/>
</dbReference>
<evidence type="ECO:0000256" key="8">
    <source>
        <dbReference type="ARBA" id="ARBA00023034"/>
    </source>
</evidence>
<dbReference type="GO" id="GO:0012505">
    <property type="term" value="C:endomembrane system"/>
    <property type="evidence" value="ECO:0000318"/>
    <property type="project" value="GO_Central"/>
</dbReference>
<evidence type="ECO:0000256" key="6">
    <source>
        <dbReference type="ARBA" id="ARBA00022927"/>
    </source>
</evidence>
<dbReference type="EMBL" id="AMQM01006271">
    <property type="status" value="NOT_ANNOTATED_CDS"/>
    <property type="molecule type" value="Genomic_DNA"/>
</dbReference>
<accession>T1FNF4</accession>
<comment type="similarity">
    <text evidence="2">Belongs to the syntaxin family.</text>
</comment>
<dbReference type="GO" id="GO:0005484">
    <property type="term" value="F:SNAP receptor activity"/>
    <property type="evidence" value="ECO:0000318"/>
    <property type="project" value="GO_Central"/>
</dbReference>
<dbReference type="GO" id="GO:0098629">
    <property type="term" value="P:trans-Golgi network membrane organization"/>
    <property type="evidence" value="ECO:0007669"/>
    <property type="project" value="UniProtKB-ARBA"/>
</dbReference>